<gene>
    <name evidence="4" type="ORF">PROFUN_09799</name>
</gene>
<comment type="subcellular location">
    <subcellularLocation>
        <location evidence="1">Periplasm</location>
    </subcellularLocation>
</comment>
<evidence type="ECO:0008006" key="6">
    <source>
        <dbReference type="Google" id="ProtNLM"/>
    </source>
</evidence>
<dbReference type="GO" id="GO:0042918">
    <property type="term" value="P:alkanesulfonate transmembrane transport"/>
    <property type="evidence" value="ECO:0007669"/>
    <property type="project" value="TreeGrafter"/>
</dbReference>
<dbReference type="Gene3D" id="3.40.190.10">
    <property type="entry name" value="Periplasmic binding protein-like II"/>
    <property type="match status" value="2"/>
</dbReference>
<name>A0A2P6NGP4_9EUKA</name>
<dbReference type="PANTHER" id="PTHR30024:SF47">
    <property type="entry name" value="TAURINE-BINDING PERIPLASMIC PROTEIN"/>
    <property type="match status" value="1"/>
</dbReference>
<comment type="caution">
    <text evidence="4">The sequence shown here is derived from an EMBL/GenBank/DDBJ whole genome shotgun (WGS) entry which is preliminary data.</text>
</comment>
<keyword evidence="3" id="KW-0732">Signal</keyword>
<comment type="similarity">
    <text evidence="2">Belongs to the bacterial solute-binding protein SsuA/TauA family.</text>
</comment>
<organism evidence="4 5">
    <name type="scientific">Planoprotostelium fungivorum</name>
    <dbReference type="NCBI Taxonomy" id="1890364"/>
    <lineage>
        <taxon>Eukaryota</taxon>
        <taxon>Amoebozoa</taxon>
        <taxon>Evosea</taxon>
        <taxon>Variosea</taxon>
        <taxon>Cavosteliida</taxon>
        <taxon>Cavosteliaceae</taxon>
        <taxon>Planoprotostelium</taxon>
    </lineage>
</organism>
<dbReference type="InParanoid" id="A0A2P6NGP4"/>
<keyword evidence="5" id="KW-1185">Reference proteome</keyword>
<evidence type="ECO:0000313" key="5">
    <source>
        <dbReference type="Proteomes" id="UP000241769"/>
    </source>
</evidence>
<evidence type="ECO:0000256" key="3">
    <source>
        <dbReference type="ARBA" id="ARBA00022729"/>
    </source>
</evidence>
<dbReference type="AlphaFoldDB" id="A0A2P6NGP4"/>
<proteinExistence type="inferred from homology"/>
<dbReference type="STRING" id="1890364.A0A2P6NGP4"/>
<accession>A0A2P6NGP4</accession>
<dbReference type="Pfam" id="PF12974">
    <property type="entry name" value="Phosphonate-bd"/>
    <property type="match status" value="1"/>
</dbReference>
<dbReference type="OrthoDB" id="3471445at2759"/>
<protein>
    <recommendedName>
        <fullName evidence="6">SsuA/THI5-like domain-containing protein</fullName>
    </recommendedName>
</protein>
<sequence>MNVGKPVLEKFLKNNQERQPDRSSAPNIGTWAGRPLDLVLFGCDHGAQALPSQQRTIFESVTDNLQKYRGTAESLALSSFLPTFFKRSRTSCTNPVPSQPAIHTMARFVLLSLFVAAALAQTCDVRVGIFSTVGTLSIAKQENFFATAGLNGVCVVNVPNSLAAYQYLANGTIDILQGAIDNTLNRVFNRQQNVTALAMTDLGPDYIIAGANGVNSLADLRGKSLIVDAVNSGFAYLIQSILLANGLTLNVDYTFVPVGSTPLRYAALLNGKTSSGQTVYASLLTYPFSGNLQFANRPDIKVLARSSDYIASYGASAVNVQTTNLADPVKVELYTKFLTAYVLTANFIANTDNQAAIVQDLARDLNVSTAVAQYQYSTILDKRTGDAAVPDLIAPPIAVLATSNLRQQFGGYSFVANFSTAGIPKQQGGSIFDYTILNQSKIRAAAIDAELNCPFIITQTFTASYPSFSGTTTVYSVTITNRSKAAASFSLELPAAQKDNLIFQLGLTPKGYQSKTNTYLYNPVIINLTGKVAAGGKFQFDYGSSNALLAFAVAGC</sequence>
<dbReference type="Proteomes" id="UP000241769">
    <property type="component" value="Unassembled WGS sequence"/>
</dbReference>
<evidence type="ECO:0000256" key="1">
    <source>
        <dbReference type="ARBA" id="ARBA00004418"/>
    </source>
</evidence>
<dbReference type="PANTHER" id="PTHR30024">
    <property type="entry name" value="ALIPHATIC SULFONATES-BINDING PROTEIN-RELATED"/>
    <property type="match status" value="1"/>
</dbReference>
<dbReference type="EMBL" id="MDYQ01000089">
    <property type="protein sequence ID" value="PRP83120.1"/>
    <property type="molecule type" value="Genomic_DNA"/>
</dbReference>
<reference evidence="4 5" key="1">
    <citation type="journal article" date="2018" name="Genome Biol. Evol.">
        <title>Multiple Roots of Fruiting Body Formation in Amoebozoa.</title>
        <authorList>
            <person name="Hillmann F."/>
            <person name="Forbes G."/>
            <person name="Novohradska S."/>
            <person name="Ferling I."/>
            <person name="Riege K."/>
            <person name="Groth M."/>
            <person name="Westermann M."/>
            <person name="Marz M."/>
            <person name="Spaller T."/>
            <person name="Winckler T."/>
            <person name="Schaap P."/>
            <person name="Glockner G."/>
        </authorList>
    </citation>
    <scope>NUCLEOTIDE SEQUENCE [LARGE SCALE GENOMIC DNA]</scope>
    <source>
        <strain evidence="4 5">Jena</strain>
    </source>
</reference>
<evidence type="ECO:0000256" key="2">
    <source>
        <dbReference type="ARBA" id="ARBA00010742"/>
    </source>
</evidence>
<evidence type="ECO:0000313" key="4">
    <source>
        <dbReference type="EMBL" id="PRP83120.1"/>
    </source>
</evidence>
<dbReference type="SUPFAM" id="SSF53850">
    <property type="entry name" value="Periplasmic binding protein-like II"/>
    <property type="match status" value="1"/>
</dbReference>